<dbReference type="GO" id="GO:0005576">
    <property type="term" value="C:extracellular region"/>
    <property type="evidence" value="ECO:0007669"/>
    <property type="project" value="UniProtKB-SubCell"/>
</dbReference>
<feature type="chain" id="PRO_5040165969" description="Peptidase S1 domain-containing protein" evidence="11">
    <location>
        <begin position="17"/>
        <end position="280"/>
    </location>
</feature>
<dbReference type="Pfam" id="PF00089">
    <property type="entry name" value="Trypsin"/>
    <property type="match status" value="1"/>
</dbReference>
<dbReference type="PRINTS" id="PR00722">
    <property type="entry name" value="CHYMOTRYPSIN"/>
</dbReference>
<dbReference type="OrthoDB" id="6605387at2759"/>
<dbReference type="PANTHER" id="PTHR24256">
    <property type="entry name" value="TRYPTASE-RELATED"/>
    <property type="match status" value="1"/>
</dbReference>
<evidence type="ECO:0000256" key="2">
    <source>
        <dbReference type="ARBA" id="ARBA00022525"/>
    </source>
</evidence>
<comment type="subcellular location">
    <subcellularLocation>
        <location evidence="1">Secreted</location>
    </subcellularLocation>
</comment>
<keyword evidence="6 10" id="KW-0720">Serine protease</keyword>
<keyword evidence="4 11" id="KW-0732">Signal</keyword>
<evidence type="ECO:0000256" key="10">
    <source>
        <dbReference type="RuleBase" id="RU363034"/>
    </source>
</evidence>
<keyword evidence="3 10" id="KW-0645">Protease</keyword>
<keyword evidence="5 10" id="KW-0378">Hydrolase</keyword>
<dbReference type="Proteomes" id="UP001152798">
    <property type="component" value="Chromosome 3"/>
</dbReference>
<keyword evidence="7" id="KW-0865">Zymogen</keyword>
<keyword evidence="8" id="KW-1015">Disulfide bond</keyword>
<dbReference type="InterPro" id="IPR033116">
    <property type="entry name" value="TRYPSIN_SER"/>
</dbReference>
<sequence>MKIPVIMFLGLHVVAASRYGQSSCSCKSANLNIINGTVAAEDSHPWAVALMSRGWGVDYYLFCGGSIITPRHVLTAAHCLNRNRAYNVWIAAGQQKISQIKKENLIPSKHLFVHEHYNPTYVLNDIGLVLTQRKIQFTPTVRPICLPNTKLELADLGAKVTVVGWGMTSISDPSTSDELRQVELDVLPLEECVRSYPNLFFENQLCTYMEGKSPFRGDSGSPVIWKRSENRTHVIQVGLVSLADRKARRPSVQTDVTAFIDWIEDMVEETTPNYRICTGK</sequence>
<keyword evidence="2" id="KW-0964">Secreted</keyword>
<dbReference type="AlphaFoldDB" id="A0A9P0H2P0"/>
<feature type="signal peptide" evidence="11">
    <location>
        <begin position="1"/>
        <end position="16"/>
    </location>
</feature>
<dbReference type="SMART" id="SM00020">
    <property type="entry name" value="Tryp_SPc"/>
    <property type="match status" value="1"/>
</dbReference>
<evidence type="ECO:0000313" key="14">
    <source>
        <dbReference type="Proteomes" id="UP001152798"/>
    </source>
</evidence>
<dbReference type="InterPro" id="IPR051487">
    <property type="entry name" value="Ser/Thr_Proteases_Immune/Dev"/>
</dbReference>
<dbReference type="PROSITE" id="PS50240">
    <property type="entry name" value="TRYPSIN_DOM"/>
    <property type="match status" value="1"/>
</dbReference>
<gene>
    <name evidence="13" type="ORF">NEZAVI_LOCUS5571</name>
</gene>
<dbReference type="PROSITE" id="PS00134">
    <property type="entry name" value="TRYPSIN_HIS"/>
    <property type="match status" value="1"/>
</dbReference>
<dbReference type="InterPro" id="IPR018114">
    <property type="entry name" value="TRYPSIN_HIS"/>
</dbReference>
<evidence type="ECO:0000256" key="5">
    <source>
        <dbReference type="ARBA" id="ARBA00022801"/>
    </source>
</evidence>
<dbReference type="SUPFAM" id="SSF50494">
    <property type="entry name" value="Trypsin-like serine proteases"/>
    <property type="match status" value="1"/>
</dbReference>
<evidence type="ECO:0000313" key="13">
    <source>
        <dbReference type="EMBL" id="CAH1395263.1"/>
    </source>
</evidence>
<evidence type="ECO:0000256" key="6">
    <source>
        <dbReference type="ARBA" id="ARBA00022825"/>
    </source>
</evidence>
<evidence type="ECO:0000256" key="1">
    <source>
        <dbReference type="ARBA" id="ARBA00004613"/>
    </source>
</evidence>
<dbReference type="InterPro" id="IPR009003">
    <property type="entry name" value="Peptidase_S1_PA"/>
</dbReference>
<evidence type="ECO:0000256" key="11">
    <source>
        <dbReference type="SAM" id="SignalP"/>
    </source>
</evidence>
<reference evidence="13" key="1">
    <citation type="submission" date="2022-01" db="EMBL/GenBank/DDBJ databases">
        <authorList>
            <person name="King R."/>
        </authorList>
    </citation>
    <scope>NUCLEOTIDE SEQUENCE</scope>
</reference>
<dbReference type="CDD" id="cd00190">
    <property type="entry name" value="Tryp_SPc"/>
    <property type="match status" value="1"/>
</dbReference>
<evidence type="ECO:0000259" key="12">
    <source>
        <dbReference type="PROSITE" id="PS50240"/>
    </source>
</evidence>
<keyword evidence="14" id="KW-1185">Reference proteome</keyword>
<dbReference type="PROSITE" id="PS00135">
    <property type="entry name" value="TRYPSIN_SER"/>
    <property type="match status" value="1"/>
</dbReference>
<dbReference type="EMBL" id="OV725079">
    <property type="protein sequence ID" value="CAH1395263.1"/>
    <property type="molecule type" value="Genomic_DNA"/>
</dbReference>
<evidence type="ECO:0000256" key="8">
    <source>
        <dbReference type="ARBA" id="ARBA00023157"/>
    </source>
</evidence>
<evidence type="ECO:0000256" key="3">
    <source>
        <dbReference type="ARBA" id="ARBA00022670"/>
    </source>
</evidence>
<organism evidence="13 14">
    <name type="scientific">Nezara viridula</name>
    <name type="common">Southern green stink bug</name>
    <name type="synonym">Cimex viridulus</name>
    <dbReference type="NCBI Taxonomy" id="85310"/>
    <lineage>
        <taxon>Eukaryota</taxon>
        <taxon>Metazoa</taxon>
        <taxon>Ecdysozoa</taxon>
        <taxon>Arthropoda</taxon>
        <taxon>Hexapoda</taxon>
        <taxon>Insecta</taxon>
        <taxon>Pterygota</taxon>
        <taxon>Neoptera</taxon>
        <taxon>Paraneoptera</taxon>
        <taxon>Hemiptera</taxon>
        <taxon>Heteroptera</taxon>
        <taxon>Panheteroptera</taxon>
        <taxon>Pentatomomorpha</taxon>
        <taxon>Pentatomoidea</taxon>
        <taxon>Pentatomidae</taxon>
        <taxon>Pentatominae</taxon>
        <taxon>Nezara</taxon>
    </lineage>
</organism>
<dbReference type="GO" id="GO:0006508">
    <property type="term" value="P:proteolysis"/>
    <property type="evidence" value="ECO:0007669"/>
    <property type="project" value="UniProtKB-KW"/>
</dbReference>
<proteinExistence type="inferred from homology"/>
<dbReference type="GO" id="GO:0004252">
    <property type="term" value="F:serine-type endopeptidase activity"/>
    <property type="evidence" value="ECO:0007669"/>
    <property type="project" value="InterPro"/>
</dbReference>
<evidence type="ECO:0000256" key="7">
    <source>
        <dbReference type="ARBA" id="ARBA00023145"/>
    </source>
</evidence>
<dbReference type="Gene3D" id="2.40.10.10">
    <property type="entry name" value="Trypsin-like serine proteases"/>
    <property type="match status" value="1"/>
</dbReference>
<name>A0A9P0H2P0_NEZVI</name>
<feature type="domain" description="Peptidase S1" evidence="12">
    <location>
        <begin position="33"/>
        <end position="268"/>
    </location>
</feature>
<accession>A0A9P0H2P0</accession>
<protein>
    <recommendedName>
        <fullName evidence="12">Peptidase S1 domain-containing protein</fullName>
    </recommendedName>
</protein>
<evidence type="ECO:0000256" key="4">
    <source>
        <dbReference type="ARBA" id="ARBA00022729"/>
    </source>
</evidence>
<dbReference type="InterPro" id="IPR001314">
    <property type="entry name" value="Peptidase_S1A"/>
</dbReference>
<evidence type="ECO:0000256" key="9">
    <source>
        <dbReference type="ARBA" id="ARBA00024195"/>
    </source>
</evidence>
<comment type="similarity">
    <text evidence="9">Belongs to the peptidase S1 family. CLIP subfamily.</text>
</comment>
<dbReference type="InterPro" id="IPR043504">
    <property type="entry name" value="Peptidase_S1_PA_chymotrypsin"/>
</dbReference>
<dbReference type="InterPro" id="IPR001254">
    <property type="entry name" value="Trypsin_dom"/>
</dbReference>
<dbReference type="FunFam" id="2.40.10.10:FF:000146">
    <property type="entry name" value="Serine protease 53"/>
    <property type="match status" value="1"/>
</dbReference>